<feature type="domain" description="ABC transporter" evidence="8">
    <location>
        <begin position="325"/>
        <end position="541"/>
    </location>
</feature>
<evidence type="ECO:0000259" key="9">
    <source>
        <dbReference type="PROSITE" id="PS50929"/>
    </source>
</evidence>
<evidence type="ECO:0000259" key="8">
    <source>
        <dbReference type="PROSITE" id="PS50893"/>
    </source>
</evidence>
<dbReference type="Gene3D" id="1.20.1560.10">
    <property type="entry name" value="ABC transporter type 1, transmembrane domain"/>
    <property type="match status" value="1"/>
</dbReference>
<evidence type="ECO:0000256" key="6">
    <source>
        <dbReference type="ARBA" id="ARBA00023136"/>
    </source>
</evidence>
<dbReference type="KEGG" id="dpm:FNV33_08975"/>
<evidence type="ECO:0000313" key="11">
    <source>
        <dbReference type="Proteomes" id="UP000315953"/>
    </source>
</evidence>
<dbReference type="SUPFAM" id="SSF90123">
    <property type="entry name" value="ABC transporter transmembrane region"/>
    <property type="match status" value="1"/>
</dbReference>
<dbReference type="AlphaFoldDB" id="A0A516GKR3"/>
<feature type="transmembrane region" description="Helical" evidence="7">
    <location>
        <begin position="12"/>
        <end position="37"/>
    </location>
</feature>
<sequence length="541" mass="60613">MKSIIRFSSKKQFINSIIGLIMASVEGFLLPLTIRIITDGLTAGDFNSLLMGTLLGIGGFILFGFGGYFYQVSMAKLIKSYNVNVKTLAYKHFLQYYSEDGKERGSDRLSFIQNDLKLLEDNYVTAYMRMIQTVLLASVAIIYVAITNVTLSAIFIAFAFMPMILPRFTQPIIQRASREWTKQNEQTTKELTEDIQGVPSIKSYGREETFFRRLKHQFIHSEDSLVQMTKAQGGSNTAAYVLSMIASIIPLFIGGLFVLNGHIAVGALISIFMASDRIANPLTVAVQCYNKLATTKDIRQKLTTMAAETDPHFQQYTYDQSILPIQLNHVSFSHGDTQIFDNLDLAITSSEKILLMGQSGSGKTTFLKIIQGLLQVDSGEVTYDGQVLDNQALKQHISYIRQKPIIFDDSIAFNIMLGEDFSDQSLQEAIELAGLTDLIQDKGLDYVVGEQGKHLSGGQNQRIEIARAIIRQRQVLIADEITAALDNRTAHSIHRTLFNLPQTVIEVNHHTTAEQLSQYDAVYQLEGNRMNRVGDSKYNEY</sequence>
<keyword evidence="3" id="KW-0547">Nucleotide-binding</keyword>
<dbReference type="Gene3D" id="3.40.50.300">
    <property type="entry name" value="P-loop containing nucleotide triphosphate hydrolases"/>
    <property type="match status" value="1"/>
</dbReference>
<feature type="transmembrane region" description="Helical" evidence="7">
    <location>
        <begin position="134"/>
        <end position="161"/>
    </location>
</feature>
<protein>
    <submittedName>
        <fullName evidence="10">ABC transporter ATP-binding protein</fullName>
    </submittedName>
</protein>
<feature type="domain" description="ABC transmembrane type-1" evidence="9">
    <location>
        <begin position="16"/>
        <end position="294"/>
    </location>
</feature>
<gene>
    <name evidence="10" type="ORF">FNV33_08975</name>
</gene>
<dbReference type="InterPro" id="IPR011527">
    <property type="entry name" value="ABC1_TM_dom"/>
</dbReference>
<dbReference type="InterPro" id="IPR036640">
    <property type="entry name" value="ABC1_TM_sf"/>
</dbReference>
<dbReference type="PANTHER" id="PTHR24221">
    <property type="entry name" value="ATP-BINDING CASSETTE SUB-FAMILY B"/>
    <property type="match status" value="1"/>
</dbReference>
<evidence type="ECO:0000256" key="4">
    <source>
        <dbReference type="ARBA" id="ARBA00022840"/>
    </source>
</evidence>
<keyword evidence="4 10" id="KW-0067">ATP-binding</keyword>
<organism evidence="10 11">
    <name type="scientific">Dolosigranulum pigrum</name>
    <dbReference type="NCBI Taxonomy" id="29394"/>
    <lineage>
        <taxon>Bacteria</taxon>
        <taxon>Bacillati</taxon>
        <taxon>Bacillota</taxon>
        <taxon>Bacilli</taxon>
        <taxon>Lactobacillales</taxon>
        <taxon>Carnobacteriaceae</taxon>
        <taxon>Dolosigranulum</taxon>
    </lineage>
</organism>
<evidence type="ECO:0000313" key="10">
    <source>
        <dbReference type="EMBL" id="QDO92116.1"/>
    </source>
</evidence>
<dbReference type="PROSITE" id="PS00675">
    <property type="entry name" value="SIGMA54_INTERACT_1"/>
    <property type="match status" value="1"/>
</dbReference>
<keyword evidence="5 7" id="KW-1133">Transmembrane helix</keyword>
<dbReference type="Proteomes" id="UP000315953">
    <property type="component" value="Chromosome"/>
</dbReference>
<dbReference type="PROSITE" id="PS50893">
    <property type="entry name" value="ABC_TRANSPORTER_2"/>
    <property type="match status" value="1"/>
</dbReference>
<proteinExistence type="predicted"/>
<evidence type="ECO:0000256" key="5">
    <source>
        <dbReference type="ARBA" id="ARBA00022989"/>
    </source>
</evidence>
<dbReference type="InterPro" id="IPR003593">
    <property type="entry name" value="AAA+_ATPase"/>
</dbReference>
<evidence type="ECO:0000256" key="7">
    <source>
        <dbReference type="SAM" id="Phobius"/>
    </source>
</evidence>
<dbReference type="InterPro" id="IPR027417">
    <property type="entry name" value="P-loop_NTPase"/>
</dbReference>
<feature type="transmembrane region" description="Helical" evidence="7">
    <location>
        <begin position="49"/>
        <end position="70"/>
    </location>
</feature>
<dbReference type="InterPro" id="IPR003439">
    <property type="entry name" value="ABC_transporter-like_ATP-bd"/>
</dbReference>
<dbReference type="InterPro" id="IPR039421">
    <property type="entry name" value="Type_1_exporter"/>
</dbReference>
<dbReference type="SUPFAM" id="SSF52540">
    <property type="entry name" value="P-loop containing nucleoside triphosphate hydrolases"/>
    <property type="match status" value="1"/>
</dbReference>
<dbReference type="GO" id="GO:0005886">
    <property type="term" value="C:plasma membrane"/>
    <property type="evidence" value="ECO:0007669"/>
    <property type="project" value="UniProtKB-SubCell"/>
</dbReference>
<evidence type="ECO:0000256" key="2">
    <source>
        <dbReference type="ARBA" id="ARBA00022692"/>
    </source>
</evidence>
<dbReference type="GO" id="GO:0016887">
    <property type="term" value="F:ATP hydrolysis activity"/>
    <property type="evidence" value="ECO:0007669"/>
    <property type="project" value="InterPro"/>
</dbReference>
<dbReference type="GO" id="GO:0140359">
    <property type="term" value="F:ABC-type transporter activity"/>
    <property type="evidence" value="ECO:0007669"/>
    <property type="project" value="InterPro"/>
</dbReference>
<reference evidence="10 11" key="1">
    <citation type="submission" date="2019-07" db="EMBL/GenBank/DDBJ databases">
        <title>Genome assembly of a nasal isolate of Dolosigranulum pigrum from a chronic sinusitis patient.</title>
        <authorList>
            <person name="Baig S."/>
            <person name="Overballe-Petersen S."/>
            <person name="Kaspar U."/>
            <person name="Rendboe A."/>
            <person name="de Man T."/>
            <person name="Liu C."/>
            <person name="Price L.B."/>
            <person name="Stegger M."/>
            <person name="Becker K."/>
            <person name="Skytt Andersen P."/>
        </authorList>
    </citation>
    <scope>NUCLEOTIDE SEQUENCE [LARGE SCALE GENOMIC DNA]</scope>
    <source>
        <strain evidence="10 11">83VPs-KB5</strain>
    </source>
</reference>
<keyword evidence="2 7" id="KW-0812">Transmembrane</keyword>
<dbReference type="GO" id="GO:0005524">
    <property type="term" value="F:ATP binding"/>
    <property type="evidence" value="ECO:0007669"/>
    <property type="project" value="UniProtKB-KW"/>
</dbReference>
<dbReference type="CDD" id="cd07346">
    <property type="entry name" value="ABC_6TM_exporters"/>
    <property type="match status" value="1"/>
</dbReference>
<dbReference type="RefSeq" id="WP_143333797.1">
    <property type="nucleotide sequence ID" value="NZ_CP041626.1"/>
</dbReference>
<dbReference type="InterPro" id="IPR025662">
    <property type="entry name" value="Sigma_54_int_dom_ATP-bd_1"/>
</dbReference>
<dbReference type="GO" id="GO:0034040">
    <property type="term" value="F:ATPase-coupled lipid transmembrane transporter activity"/>
    <property type="evidence" value="ECO:0007669"/>
    <property type="project" value="TreeGrafter"/>
</dbReference>
<comment type="subcellular location">
    <subcellularLocation>
        <location evidence="1">Cell membrane</location>
        <topology evidence="1">Multi-pass membrane protein</topology>
    </subcellularLocation>
</comment>
<dbReference type="PANTHER" id="PTHR24221:SF654">
    <property type="entry name" value="ATP-BINDING CASSETTE SUB-FAMILY B MEMBER 6"/>
    <property type="match status" value="1"/>
</dbReference>
<accession>A0A516GKR3</accession>
<dbReference type="CDD" id="cd03228">
    <property type="entry name" value="ABCC_MRP_Like"/>
    <property type="match status" value="1"/>
</dbReference>
<dbReference type="PROSITE" id="PS50929">
    <property type="entry name" value="ABC_TM1F"/>
    <property type="match status" value="1"/>
</dbReference>
<feature type="transmembrane region" description="Helical" evidence="7">
    <location>
        <begin position="238"/>
        <end position="259"/>
    </location>
</feature>
<name>A0A516GKR3_9LACT</name>
<evidence type="ECO:0000256" key="3">
    <source>
        <dbReference type="ARBA" id="ARBA00022741"/>
    </source>
</evidence>
<dbReference type="Pfam" id="PF00664">
    <property type="entry name" value="ABC_membrane"/>
    <property type="match status" value="1"/>
</dbReference>
<dbReference type="EMBL" id="CP041626">
    <property type="protein sequence ID" value="QDO92116.1"/>
    <property type="molecule type" value="Genomic_DNA"/>
</dbReference>
<evidence type="ECO:0000256" key="1">
    <source>
        <dbReference type="ARBA" id="ARBA00004651"/>
    </source>
</evidence>
<dbReference type="Pfam" id="PF00005">
    <property type="entry name" value="ABC_tran"/>
    <property type="match status" value="1"/>
</dbReference>
<keyword evidence="6 7" id="KW-0472">Membrane</keyword>
<dbReference type="SMART" id="SM00382">
    <property type="entry name" value="AAA"/>
    <property type="match status" value="1"/>
</dbReference>